<accession>A0A3Q0JJK2</accession>
<dbReference type="GO" id="GO:0005975">
    <property type="term" value="P:carbohydrate metabolic process"/>
    <property type="evidence" value="ECO:0007669"/>
    <property type="project" value="UniProtKB-UniRule"/>
</dbReference>
<dbReference type="GO" id="GO:0017057">
    <property type="term" value="F:6-phosphogluconolactonase activity"/>
    <property type="evidence" value="ECO:0007669"/>
    <property type="project" value="UniProtKB-UniRule"/>
</dbReference>
<dbReference type="Proteomes" id="UP000079169">
    <property type="component" value="Unplaced"/>
</dbReference>
<dbReference type="FunFam" id="3.40.50.1360:FF:000005">
    <property type="entry name" value="6-phosphogluconolactonase"/>
    <property type="match status" value="1"/>
</dbReference>
<dbReference type="NCBIfam" id="TIGR01198">
    <property type="entry name" value="pgl"/>
    <property type="match status" value="1"/>
</dbReference>
<dbReference type="Gene3D" id="3.40.50.1360">
    <property type="match status" value="1"/>
</dbReference>
<dbReference type="InterPro" id="IPR005900">
    <property type="entry name" value="6-phosphogluconolactonase_DevB"/>
</dbReference>
<gene>
    <name evidence="9" type="primary">LOC103522863</name>
</gene>
<dbReference type="CDD" id="cd01400">
    <property type="entry name" value="6PGL"/>
    <property type="match status" value="1"/>
</dbReference>
<dbReference type="PANTHER" id="PTHR11054:SF0">
    <property type="entry name" value="6-PHOSPHOGLUCONOLACTONASE"/>
    <property type="match status" value="1"/>
</dbReference>
<evidence type="ECO:0000259" key="7">
    <source>
        <dbReference type="Pfam" id="PF01182"/>
    </source>
</evidence>
<feature type="domain" description="Glucosamine/galactosamine-6-phosphate isomerase" evidence="7">
    <location>
        <begin position="14"/>
        <end position="211"/>
    </location>
</feature>
<comment type="catalytic activity">
    <reaction evidence="1 6">
        <text>6-phospho-D-glucono-1,5-lactone + H2O = 6-phospho-D-gluconate + H(+)</text>
        <dbReference type="Rhea" id="RHEA:12556"/>
        <dbReference type="ChEBI" id="CHEBI:15377"/>
        <dbReference type="ChEBI" id="CHEBI:15378"/>
        <dbReference type="ChEBI" id="CHEBI:57955"/>
        <dbReference type="ChEBI" id="CHEBI:58759"/>
        <dbReference type="EC" id="3.1.1.31"/>
    </reaction>
</comment>
<dbReference type="RefSeq" id="XP_026688551.1">
    <property type="nucleotide sequence ID" value="XM_026832750.1"/>
</dbReference>
<evidence type="ECO:0000256" key="1">
    <source>
        <dbReference type="ARBA" id="ARBA00000832"/>
    </source>
</evidence>
<dbReference type="EC" id="3.1.1.31" evidence="4 6"/>
<reference evidence="9" key="1">
    <citation type="submission" date="2025-08" db="UniProtKB">
        <authorList>
            <consortium name="RefSeq"/>
        </authorList>
    </citation>
    <scope>IDENTIFICATION</scope>
</reference>
<keyword evidence="8" id="KW-1185">Reference proteome</keyword>
<evidence type="ECO:0000256" key="5">
    <source>
        <dbReference type="ARBA" id="ARBA00022801"/>
    </source>
</evidence>
<name>A0A3Q0JJK2_DIACI</name>
<sequence length="264" mass="29994">MRHGSQRIYVTSLNAFKIGVSGGSLIKALAEDILPKVRTDFSKWKIFFCDERMVPYDHPESTFGVYKKLLLGKFPGLTEESFVPVNTSLPVEEAAKDYEQTIRSHFPYEFKDPLPPGQAHWPRFDSLLLGLGPDGHTCSLFPDHPLLKERSLWVAPIKDSPKPPPERVTITFPVIHKARNIILYLIGAGKADIIKRILVDCERLPGFYINATEPNCNVEWYLDAEAGKLIPRNEPILKEWGSEIEAFTSCTPLWNNDNERDIAY</sequence>
<dbReference type="KEGG" id="dci:103522863"/>
<dbReference type="PANTHER" id="PTHR11054">
    <property type="entry name" value="6-PHOSPHOGLUCONOLACTONASE"/>
    <property type="match status" value="1"/>
</dbReference>
<dbReference type="InterPro" id="IPR006148">
    <property type="entry name" value="Glc/Gal-6P_isomerase"/>
</dbReference>
<dbReference type="UniPathway" id="UPA00115">
    <property type="reaction ID" value="UER00409"/>
</dbReference>
<comment type="function">
    <text evidence="6">Hydrolysis of 6-phosphogluconolactone to 6-phosphogluconate.</text>
</comment>
<dbReference type="PaxDb" id="121845-A0A3Q0JJK2"/>
<evidence type="ECO:0000256" key="6">
    <source>
        <dbReference type="RuleBase" id="RU365095"/>
    </source>
</evidence>
<dbReference type="STRING" id="121845.A0A3Q0JJK2"/>
<comment type="pathway">
    <text evidence="2 6">Carbohydrate degradation; pentose phosphate pathway; D-ribulose 5-phosphate from D-glucose 6-phosphate (oxidative stage): step 2/3.</text>
</comment>
<dbReference type="GeneID" id="103522863"/>
<evidence type="ECO:0000313" key="8">
    <source>
        <dbReference type="Proteomes" id="UP000079169"/>
    </source>
</evidence>
<keyword evidence="5 6" id="KW-0378">Hydrolase</keyword>
<dbReference type="Pfam" id="PF01182">
    <property type="entry name" value="Glucosamine_iso"/>
    <property type="match status" value="1"/>
</dbReference>
<dbReference type="SUPFAM" id="SSF100950">
    <property type="entry name" value="NagB/RpiA/CoA transferase-like"/>
    <property type="match status" value="1"/>
</dbReference>
<dbReference type="InterPro" id="IPR037171">
    <property type="entry name" value="NagB/RpiA_transferase-like"/>
</dbReference>
<organism evidence="8 9">
    <name type="scientific">Diaphorina citri</name>
    <name type="common">Asian citrus psyllid</name>
    <dbReference type="NCBI Taxonomy" id="121845"/>
    <lineage>
        <taxon>Eukaryota</taxon>
        <taxon>Metazoa</taxon>
        <taxon>Ecdysozoa</taxon>
        <taxon>Arthropoda</taxon>
        <taxon>Hexapoda</taxon>
        <taxon>Insecta</taxon>
        <taxon>Pterygota</taxon>
        <taxon>Neoptera</taxon>
        <taxon>Paraneoptera</taxon>
        <taxon>Hemiptera</taxon>
        <taxon>Sternorrhyncha</taxon>
        <taxon>Psylloidea</taxon>
        <taxon>Psyllidae</taxon>
        <taxon>Diaphorininae</taxon>
        <taxon>Diaphorina</taxon>
    </lineage>
</organism>
<proteinExistence type="inferred from homology"/>
<dbReference type="InterPro" id="IPR039104">
    <property type="entry name" value="6PGL"/>
</dbReference>
<comment type="similarity">
    <text evidence="3 6">Belongs to the glucosamine/galactosamine-6-phosphate isomerase family. 6-phosphogluconolactonase subfamily.</text>
</comment>
<evidence type="ECO:0000256" key="2">
    <source>
        <dbReference type="ARBA" id="ARBA00004961"/>
    </source>
</evidence>
<evidence type="ECO:0000256" key="4">
    <source>
        <dbReference type="ARBA" id="ARBA00013198"/>
    </source>
</evidence>
<evidence type="ECO:0000313" key="9">
    <source>
        <dbReference type="RefSeq" id="XP_026688551.1"/>
    </source>
</evidence>
<protein>
    <recommendedName>
        <fullName evidence="4 6">6-phosphogluconolactonase</fullName>
        <shortName evidence="6">6PGL</shortName>
        <ecNumber evidence="4 6">3.1.1.31</ecNumber>
    </recommendedName>
</protein>
<dbReference type="GO" id="GO:0006098">
    <property type="term" value="P:pentose-phosphate shunt"/>
    <property type="evidence" value="ECO:0007669"/>
    <property type="project" value="UniProtKB-UniPathway"/>
</dbReference>
<evidence type="ECO:0000256" key="3">
    <source>
        <dbReference type="ARBA" id="ARBA00010662"/>
    </source>
</evidence>
<dbReference type="AlphaFoldDB" id="A0A3Q0JJK2"/>